<dbReference type="InterPro" id="IPR036264">
    <property type="entry name" value="Bact_exopeptidase_dim_dom"/>
</dbReference>
<evidence type="ECO:0000256" key="3">
    <source>
        <dbReference type="ARBA" id="ARBA00022723"/>
    </source>
</evidence>
<keyword evidence="5" id="KW-0862">Zinc</keyword>
<evidence type="ECO:0000256" key="4">
    <source>
        <dbReference type="ARBA" id="ARBA00022801"/>
    </source>
</evidence>
<evidence type="ECO:0000256" key="2">
    <source>
        <dbReference type="ARBA" id="ARBA00006247"/>
    </source>
</evidence>
<dbReference type="InterPro" id="IPR011650">
    <property type="entry name" value="Peptidase_M20_dimer"/>
</dbReference>
<dbReference type="InterPro" id="IPR002933">
    <property type="entry name" value="Peptidase_M20"/>
</dbReference>
<reference evidence="7 8" key="1">
    <citation type="submission" date="2019-02" db="EMBL/GenBank/DDBJ databases">
        <title>Arcanobacterium bovis sp. nov., isolated from the milk of a cow with mastitis.</title>
        <authorList>
            <person name="Sammra O."/>
            <person name="Foster G."/>
            <person name="Hassan A."/>
            <person name="Alssahen M."/>
            <person name="Laemmler C."/>
            <person name="Borowiak M."/>
            <person name="Malorny B."/>
            <person name="Abdulmawjood A."/>
        </authorList>
    </citation>
    <scope>NUCLEOTIDE SEQUENCE [LARGE SCALE GENOMIC DNA]</scope>
    <source>
        <strain evidence="7 8">C605018/01/1</strain>
    </source>
</reference>
<proteinExistence type="inferred from homology"/>
<comment type="cofactor">
    <cofactor evidence="1">
        <name>Zn(2+)</name>
        <dbReference type="ChEBI" id="CHEBI:29105"/>
    </cofactor>
</comment>
<dbReference type="EMBL" id="SJDT01000002">
    <property type="protein sequence ID" value="TBW22981.1"/>
    <property type="molecule type" value="Genomic_DNA"/>
</dbReference>
<dbReference type="Proteomes" id="UP000293036">
    <property type="component" value="Unassembled WGS sequence"/>
</dbReference>
<dbReference type="NCBIfam" id="NF005913">
    <property type="entry name" value="PRK07906.1"/>
    <property type="match status" value="1"/>
</dbReference>
<keyword evidence="8" id="KW-1185">Reference proteome</keyword>
<dbReference type="SUPFAM" id="SSF55031">
    <property type="entry name" value="Bacterial exopeptidase dimerisation domain"/>
    <property type="match status" value="1"/>
</dbReference>
<dbReference type="AlphaFoldDB" id="A0A4Q9V1L5"/>
<protein>
    <submittedName>
        <fullName evidence="7">M20/M25/M40 family metallo-hydrolase</fullName>
    </submittedName>
</protein>
<dbReference type="GO" id="GO:0046872">
    <property type="term" value="F:metal ion binding"/>
    <property type="evidence" value="ECO:0007669"/>
    <property type="project" value="UniProtKB-KW"/>
</dbReference>
<gene>
    <name evidence="7" type="ORF">EZJ44_03580</name>
</gene>
<dbReference type="Gene3D" id="3.40.630.10">
    <property type="entry name" value="Zn peptidases"/>
    <property type="match status" value="1"/>
</dbReference>
<dbReference type="OrthoDB" id="7055905at2"/>
<name>A0A4Q9V1L5_9ACTO</name>
<accession>A0A4Q9V1L5</accession>
<evidence type="ECO:0000313" key="8">
    <source>
        <dbReference type="Proteomes" id="UP000293036"/>
    </source>
</evidence>
<dbReference type="Gene3D" id="3.30.70.360">
    <property type="match status" value="1"/>
</dbReference>
<dbReference type="Pfam" id="PF07687">
    <property type="entry name" value="M20_dimer"/>
    <property type="match status" value="1"/>
</dbReference>
<evidence type="ECO:0000256" key="5">
    <source>
        <dbReference type="ARBA" id="ARBA00022833"/>
    </source>
</evidence>
<dbReference type="FunFam" id="1.10.150.900:FF:000002">
    <property type="entry name" value="M20/M25/M40 family peptidase"/>
    <property type="match status" value="1"/>
</dbReference>
<dbReference type="SUPFAM" id="SSF53187">
    <property type="entry name" value="Zn-dependent exopeptidases"/>
    <property type="match status" value="1"/>
</dbReference>
<dbReference type="InterPro" id="IPR001261">
    <property type="entry name" value="ArgE/DapE_CS"/>
</dbReference>
<comment type="similarity">
    <text evidence="2">Belongs to the peptidase M20A family.</text>
</comment>
<dbReference type="PROSITE" id="PS00759">
    <property type="entry name" value="ARGE_DAPE_CPG2_2"/>
    <property type="match status" value="1"/>
</dbReference>
<evidence type="ECO:0000256" key="1">
    <source>
        <dbReference type="ARBA" id="ARBA00001947"/>
    </source>
</evidence>
<evidence type="ECO:0000313" key="7">
    <source>
        <dbReference type="EMBL" id="TBW22981.1"/>
    </source>
</evidence>
<keyword evidence="3" id="KW-0479">Metal-binding</keyword>
<comment type="caution">
    <text evidence="7">The sequence shown here is derived from an EMBL/GenBank/DDBJ whole genome shotgun (WGS) entry which is preliminary data.</text>
</comment>
<organism evidence="7 8">
    <name type="scientific">Arcanobacterium bovis</name>
    <dbReference type="NCBI Taxonomy" id="2529275"/>
    <lineage>
        <taxon>Bacteria</taxon>
        <taxon>Bacillati</taxon>
        <taxon>Actinomycetota</taxon>
        <taxon>Actinomycetes</taxon>
        <taxon>Actinomycetales</taxon>
        <taxon>Actinomycetaceae</taxon>
        <taxon>Arcanobacterium</taxon>
    </lineage>
</organism>
<dbReference type="PANTHER" id="PTHR43808">
    <property type="entry name" value="ACETYLORNITHINE DEACETYLASE"/>
    <property type="match status" value="1"/>
</dbReference>
<sequence length="455" mass="49459">MTSPQSNFETIIHGADCRSTSNVGDFSEVVDIAQQLIRFDTTNNGVIEADVETEAAHYVMDLLQEVGYQPQWIEPVKGRPNVVLRVPGKNRERGGLVVHGHLDVVPAVAEDWDVDPFAGEIIDGVLWGRGAVDMKNMDAMIISVLRHMARTNYVPERDLIVAMFADEEAGGKVGAHWLVEHRPELFAGATHAISEVGGYNTYVNGKRVYLLQTAEKGLTWYRLLARGKAGHGSQVNEDNAVTKLAQALAAIGGEKWQLQLTDTVRELLEGVSDLTGLPFDPEDPDTIDRLIDALGSAKTFVGATLRTGANPTQLQGGYKVNVIPQTAQGGVDVRPIPGTEAEVARRIAELAGDVQLEKIHDDAGIEFPFAGETVEAMVRALEAEDPQAVVLPYMLSAGTDNKALARLGIQGYGFAPVQLPPGFDFPAMFHAANERIPVESLHFGSRVLWRFLQNA</sequence>
<evidence type="ECO:0000259" key="6">
    <source>
        <dbReference type="Pfam" id="PF07687"/>
    </source>
</evidence>
<dbReference type="Gene3D" id="1.10.150.900">
    <property type="match status" value="1"/>
</dbReference>
<feature type="domain" description="Peptidase M20 dimerisation" evidence="6">
    <location>
        <begin position="213"/>
        <end position="352"/>
    </location>
</feature>
<dbReference type="RefSeq" id="WP_131280175.1">
    <property type="nucleotide sequence ID" value="NZ_JBHSLR010000009.1"/>
</dbReference>
<dbReference type="GO" id="GO:0016787">
    <property type="term" value="F:hydrolase activity"/>
    <property type="evidence" value="ECO:0007669"/>
    <property type="project" value="UniProtKB-KW"/>
</dbReference>
<dbReference type="InterPro" id="IPR050072">
    <property type="entry name" value="Peptidase_M20A"/>
</dbReference>
<dbReference type="PANTHER" id="PTHR43808:SF8">
    <property type="entry name" value="PEPTIDASE M20 DIMERISATION DOMAIN-CONTAINING PROTEIN"/>
    <property type="match status" value="1"/>
</dbReference>
<dbReference type="Pfam" id="PF01546">
    <property type="entry name" value="Peptidase_M20"/>
    <property type="match status" value="1"/>
</dbReference>
<keyword evidence="4 7" id="KW-0378">Hydrolase</keyword>